<dbReference type="OrthoDB" id="1752174at2"/>
<feature type="transmembrane region" description="Helical" evidence="1">
    <location>
        <begin position="66"/>
        <end position="86"/>
    </location>
</feature>
<dbReference type="PANTHER" id="PTHR34821:SF2">
    <property type="entry name" value="INNER MEMBRANE PROTEIN YDCZ"/>
    <property type="match status" value="1"/>
</dbReference>
<keyword evidence="1" id="KW-0812">Transmembrane</keyword>
<dbReference type="STRING" id="1121919.SAMN02745975_01734"/>
<feature type="transmembrane region" description="Helical" evidence="1">
    <location>
        <begin position="92"/>
        <end position="112"/>
    </location>
</feature>
<dbReference type="RefSeq" id="WP_110940901.1">
    <property type="nucleotide sequence ID" value="NZ_FQZV01000020.1"/>
</dbReference>
<gene>
    <name evidence="2" type="ORF">SAMN02745975_01734</name>
</gene>
<keyword evidence="3" id="KW-1185">Reference proteome</keyword>
<dbReference type="InterPro" id="IPR006750">
    <property type="entry name" value="YdcZ"/>
</dbReference>
<dbReference type="Pfam" id="PF04657">
    <property type="entry name" value="DMT_YdcZ"/>
    <property type="match status" value="1"/>
</dbReference>
<evidence type="ECO:0000256" key="1">
    <source>
        <dbReference type="SAM" id="Phobius"/>
    </source>
</evidence>
<name>A0A1M6I6I3_9FIRM</name>
<sequence length="143" mass="15602">MKESLALIFAILAGIFTTLEASINAKLGKIVTPKIATLHNLLTGVLVILVANILKGTIHQYRKIIHVNPQLLVGGIFGTFIVYFVTKAIPKLGVATTLTIIVASQVISGLFFDIVISKQDHLDWFKCFGIILLLLGTYLTVKQ</sequence>
<keyword evidence="1" id="KW-0472">Membrane</keyword>
<organism evidence="2 3">
    <name type="scientific">Geosporobacter subterraneus DSM 17957</name>
    <dbReference type="NCBI Taxonomy" id="1121919"/>
    <lineage>
        <taxon>Bacteria</taxon>
        <taxon>Bacillati</taxon>
        <taxon>Bacillota</taxon>
        <taxon>Clostridia</taxon>
        <taxon>Peptostreptococcales</taxon>
        <taxon>Thermotaleaceae</taxon>
        <taxon>Geosporobacter</taxon>
    </lineage>
</organism>
<dbReference type="AlphaFoldDB" id="A0A1M6I6I3"/>
<dbReference type="EMBL" id="FQZV01000020">
    <property type="protein sequence ID" value="SHJ30014.1"/>
    <property type="molecule type" value="Genomic_DNA"/>
</dbReference>
<feature type="transmembrane region" description="Helical" evidence="1">
    <location>
        <begin position="124"/>
        <end position="141"/>
    </location>
</feature>
<protein>
    <submittedName>
        <fullName evidence="2">Transporter family-2 protein</fullName>
    </submittedName>
</protein>
<dbReference type="InterPro" id="IPR037185">
    <property type="entry name" value="EmrE-like"/>
</dbReference>
<evidence type="ECO:0000313" key="3">
    <source>
        <dbReference type="Proteomes" id="UP000184536"/>
    </source>
</evidence>
<accession>A0A1M6I6I3</accession>
<dbReference type="Proteomes" id="UP000184536">
    <property type="component" value="Unassembled WGS sequence"/>
</dbReference>
<keyword evidence="1" id="KW-1133">Transmembrane helix</keyword>
<dbReference type="SUPFAM" id="SSF103481">
    <property type="entry name" value="Multidrug resistance efflux transporter EmrE"/>
    <property type="match status" value="1"/>
</dbReference>
<evidence type="ECO:0000313" key="2">
    <source>
        <dbReference type="EMBL" id="SHJ30014.1"/>
    </source>
</evidence>
<proteinExistence type="predicted"/>
<reference evidence="3" key="1">
    <citation type="submission" date="2016-11" db="EMBL/GenBank/DDBJ databases">
        <authorList>
            <person name="Varghese N."/>
            <person name="Submissions S."/>
        </authorList>
    </citation>
    <scope>NUCLEOTIDE SEQUENCE [LARGE SCALE GENOMIC DNA]</scope>
    <source>
        <strain evidence="3">DSM 17957</strain>
    </source>
</reference>
<dbReference type="GO" id="GO:0005886">
    <property type="term" value="C:plasma membrane"/>
    <property type="evidence" value="ECO:0007669"/>
    <property type="project" value="TreeGrafter"/>
</dbReference>
<feature type="transmembrane region" description="Helical" evidence="1">
    <location>
        <begin position="37"/>
        <end position="54"/>
    </location>
</feature>
<dbReference type="PANTHER" id="PTHR34821">
    <property type="entry name" value="INNER MEMBRANE PROTEIN YDCZ"/>
    <property type="match status" value="1"/>
</dbReference>